<gene>
    <name evidence="1" type="ORF">WOLCODRAFT_164046</name>
</gene>
<dbReference type="EMBL" id="KB468135">
    <property type="protein sequence ID" value="PCH42832.1"/>
    <property type="molecule type" value="Genomic_DNA"/>
</dbReference>
<dbReference type="AlphaFoldDB" id="A0A2H3JKW0"/>
<name>A0A2H3JKW0_WOLCO</name>
<dbReference type="Proteomes" id="UP000218811">
    <property type="component" value="Unassembled WGS sequence"/>
</dbReference>
<evidence type="ECO:0000313" key="1">
    <source>
        <dbReference type="EMBL" id="PCH42832.1"/>
    </source>
</evidence>
<keyword evidence="2" id="KW-1185">Reference proteome</keyword>
<evidence type="ECO:0000313" key="2">
    <source>
        <dbReference type="Proteomes" id="UP000218811"/>
    </source>
</evidence>
<protein>
    <submittedName>
        <fullName evidence="1">Uncharacterized protein</fullName>
    </submittedName>
</protein>
<proteinExistence type="predicted"/>
<reference evidence="1 2" key="1">
    <citation type="journal article" date="2012" name="Science">
        <title>The Paleozoic origin of enzymatic lignin decomposition reconstructed from 31 fungal genomes.</title>
        <authorList>
            <person name="Floudas D."/>
            <person name="Binder M."/>
            <person name="Riley R."/>
            <person name="Barry K."/>
            <person name="Blanchette R.A."/>
            <person name="Henrissat B."/>
            <person name="Martinez A.T."/>
            <person name="Otillar R."/>
            <person name="Spatafora J.W."/>
            <person name="Yadav J.S."/>
            <person name="Aerts A."/>
            <person name="Benoit I."/>
            <person name="Boyd A."/>
            <person name="Carlson A."/>
            <person name="Copeland A."/>
            <person name="Coutinho P.M."/>
            <person name="de Vries R.P."/>
            <person name="Ferreira P."/>
            <person name="Findley K."/>
            <person name="Foster B."/>
            <person name="Gaskell J."/>
            <person name="Glotzer D."/>
            <person name="Gorecki P."/>
            <person name="Heitman J."/>
            <person name="Hesse C."/>
            <person name="Hori C."/>
            <person name="Igarashi K."/>
            <person name="Jurgens J.A."/>
            <person name="Kallen N."/>
            <person name="Kersten P."/>
            <person name="Kohler A."/>
            <person name="Kuees U."/>
            <person name="Kumar T.K.A."/>
            <person name="Kuo A."/>
            <person name="LaButti K."/>
            <person name="Larrondo L.F."/>
            <person name="Lindquist E."/>
            <person name="Ling A."/>
            <person name="Lombard V."/>
            <person name="Lucas S."/>
            <person name="Lundell T."/>
            <person name="Martin R."/>
            <person name="McLaughlin D.J."/>
            <person name="Morgenstern I."/>
            <person name="Morin E."/>
            <person name="Murat C."/>
            <person name="Nagy L.G."/>
            <person name="Nolan M."/>
            <person name="Ohm R.A."/>
            <person name="Patyshakuliyeva A."/>
            <person name="Rokas A."/>
            <person name="Ruiz-Duenas F.J."/>
            <person name="Sabat G."/>
            <person name="Salamov A."/>
            <person name="Samejima M."/>
            <person name="Schmutz J."/>
            <person name="Slot J.C."/>
            <person name="St John F."/>
            <person name="Stenlid J."/>
            <person name="Sun H."/>
            <person name="Sun S."/>
            <person name="Syed K."/>
            <person name="Tsang A."/>
            <person name="Wiebenga A."/>
            <person name="Young D."/>
            <person name="Pisabarro A."/>
            <person name="Eastwood D.C."/>
            <person name="Martin F."/>
            <person name="Cullen D."/>
            <person name="Grigoriev I.V."/>
            <person name="Hibbett D.S."/>
        </authorList>
    </citation>
    <scope>NUCLEOTIDE SEQUENCE [LARGE SCALE GENOMIC DNA]</scope>
    <source>
        <strain evidence="1 2">MD-104</strain>
    </source>
</reference>
<organism evidence="1 2">
    <name type="scientific">Wolfiporia cocos (strain MD-104)</name>
    <name type="common">Brown rot fungus</name>
    <dbReference type="NCBI Taxonomy" id="742152"/>
    <lineage>
        <taxon>Eukaryota</taxon>
        <taxon>Fungi</taxon>
        <taxon>Dikarya</taxon>
        <taxon>Basidiomycota</taxon>
        <taxon>Agaricomycotina</taxon>
        <taxon>Agaricomycetes</taxon>
        <taxon>Polyporales</taxon>
        <taxon>Phaeolaceae</taxon>
        <taxon>Wolfiporia</taxon>
    </lineage>
</organism>
<sequence length="99" mass="10519">MIVPTITGHAGFSGSSAEGPPVLDRLSDFAGATLEDRSQWEANDASRGNLGNMLWPAIDAAAAWLGLWWETLKKIGILRGASLPSLVKGQARSSSRRIS</sequence>
<accession>A0A2H3JKW0</accession>